<evidence type="ECO:0000313" key="2">
    <source>
        <dbReference type="EMBL" id="KAJ1128360.1"/>
    </source>
</evidence>
<name>A0AAV7PS45_PLEWA</name>
<accession>A0AAV7PS45</accession>
<comment type="caution">
    <text evidence="2">The sequence shown here is derived from an EMBL/GenBank/DDBJ whole genome shotgun (WGS) entry which is preliminary data.</text>
</comment>
<keyword evidence="3" id="KW-1185">Reference proteome</keyword>
<evidence type="ECO:0000313" key="3">
    <source>
        <dbReference type="Proteomes" id="UP001066276"/>
    </source>
</evidence>
<dbReference type="EMBL" id="JANPWB010000011">
    <property type="protein sequence ID" value="KAJ1128360.1"/>
    <property type="molecule type" value="Genomic_DNA"/>
</dbReference>
<dbReference type="Proteomes" id="UP001066276">
    <property type="component" value="Chromosome 7"/>
</dbReference>
<reference evidence="2" key="1">
    <citation type="journal article" date="2022" name="bioRxiv">
        <title>Sequencing and chromosome-scale assembly of the giantPleurodeles waltlgenome.</title>
        <authorList>
            <person name="Brown T."/>
            <person name="Elewa A."/>
            <person name="Iarovenko S."/>
            <person name="Subramanian E."/>
            <person name="Araus A.J."/>
            <person name="Petzold A."/>
            <person name="Susuki M."/>
            <person name="Suzuki K.-i.T."/>
            <person name="Hayashi T."/>
            <person name="Toyoda A."/>
            <person name="Oliveira C."/>
            <person name="Osipova E."/>
            <person name="Leigh N.D."/>
            <person name="Simon A."/>
            <person name="Yun M.H."/>
        </authorList>
    </citation>
    <scope>NUCLEOTIDE SEQUENCE</scope>
    <source>
        <strain evidence="2">20211129_DDA</strain>
        <tissue evidence="2">Liver</tissue>
    </source>
</reference>
<organism evidence="2 3">
    <name type="scientific">Pleurodeles waltl</name>
    <name type="common">Iberian ribbed newt</name>
    <dbReference type="NCBI Taxonomy" id="8319"/>
    <lineage>
        <taxon>Eukaryota</taxon>
        <taxon>Metazoa</taxon>
        <taxon>Chordata</taxon>
        <taxon>Craniata</taxon>
        <taxon>Vertebrata</taxon>
        <taxon>Euteleostomi</taxon>
        <taxon>Amphibia</taxon>
        <taxon>Batrachia</taxon>
        <taxon>Caudata</taxon>
        <taxon>Salamandroidea</taxon>
        <taxon>Salamandridae</taxon>
        <taxon>Pleurodelinae</taxon>
        <taxon>Pleurodeles</taxon>
    </lineage>
</organism>
<evidence type="ECO:0000256" key="1">
    <source>
        <dbReference type="SAM" id="MobiDB-lite"/>
    </source>
</evidence>
<protein>
    <submittedName>
        <fullName evidence="2">Uncharacterized protein</fullName>
    </submittedName>
</protein>
<gene>
    <name evidence="2" type="ORF">NDU88_006739</name>
</gene>
<proteinExistence type="predicted"/>
<feature type="region of interest" description="Disordered" evidence="1">
    <location>
        <begin position="55"/>
        <end position="81"/>
    </location>
</feature>
<feature type="region of interest" description="Disordered" evidence="1">
    <location>
        <begin position="1"/>
        <end position="32"/>
    </location>
</feature>
<dbReference type="AlphaFoldDB" id="A0AAV7PS45"/>
<sequence length="81" mass="8788">MFNRTEDIPALRTVPTERTGCRESAAPPRLHHPSSEPALYLLLCSFFPRVSGRMGLTQSTPHGGPPTFRGHVAPLRAPGPS</sequence>